<reference evidence="3 4" key="1">
    <citation type="submission" date="2020-04" db="EMBL/GenBank/DDBJ databases">
        <title>Perkinsus olseni comparative genomics.</title>
        <authorList>
            <person name="Bogema D.R."/>
        </authorList>
    </citation>
    <scope>NUCLEOTIDE SEQUENCE [LARGE SCALE GENOMIC DNA]</scope>
    <source>
        <strain evidence="3">ATCC PRA-205</strain>
    </source>
</reference>
<feature type="compositionally biased region" description="Low complexity" evidence="2">
    <location>
        <begin position="62"/>
        <end position="81"/>
    </location>
</feature>
<dbReference type="EMBL" id="JABANM010005576">
    <property type="protein sequence ID" value="KAF4747380.1"/>
    <property type="molecule type" value="Genomic_DNA"/>
</dbReference>
<feature type="compositionally biased region" description="Acidic residues" evidence="2">
    <location>
        <begin position="550"/>
        <end position="566"/>
    </location>
</feature>
<feature type="compositionally biased region" description="Basic and acidic residues" evidence="2">
    <location>
        <begin position="474"/>
        <end position="497"/>
    </location>
</feature>
<protein>
    <submittedName>
        <fullName evidence="3">Uncharacterized protein</fullName>
    </submittedName>
</protein>
<feature type="region of interest" description="Disordered" evidence="2">
    <location>
        <begin position="142"/>
        <end position="162"/>
    </location>
</feature>
<evidence type="ECO:0000256" key="2">
    <source>
        <dbReference type="SAM" id="MobiDB-lite"/>
    </source>
</evidence>
<feature type="region of interest" description="Disordered" evidence="2">
    <location>
        <begin position="55"/>
        <end position="103"/>
    </location>
</feature>
<organism evidence="3 4">
    <name type="scientific">Perkinsus olseni</name>
    <name type="common">Perkinsus atlanticus</name>
    <dbReference type="NCBI Taxonomy" id="32597"/>
    <lineage>
        <taxon>Eukaryota</taxon>
        <taxon>Sar</taxon>
        <taxon>Alveolata</taxon>
        <taxon>Perkinsozoa</taxon>
        <taxon>Perkinsea</taxon>
        <taxon>Perkinsida</taxon>
        <taxon>Perkinsidae</taxon>
        <taxon>Perkinsus</taxon>
    </lineage>
</organism>
<feature type="region of interest" description="Disordered" evidence="2">
    <location>
        <begin position="286"/>
        <end position="305"/>
    </location>
</feature>
<dbReference type="AlphaFoldDB" id="A0A7J6TSH8"/>
<feature type="compositionally biased region" description="Low complexity" evidence="2">
    <location>
        <begin position="567"/>
        <end position="579"/>
    </location>
</feature>
<evidence type="ECO:0000313" key="4">
    <source>
        <dbReference type="Proteomes" id="UP000574390"/>
    </source>
</evidence>
<dbReference type="PANTHER" id="PTHR48125:SF10">
    <property type="entry name" value="OS12G0136300 PROTEIN"/>
    <property type="match status" value="1"/>
</dbReference>
<comment type="caution">
    <text evidence="3">The sequence shown here is derived from an EMBL/GenBank/DDBJ whole genome shotgun (WGS) entry which is preliminary data.</text>
</comment>
<feature type="coiled-coil region" evidence="1">
    <location>
        <begin position="189"/>
        <end position="261"/>
    </location>
</feature>
<feature type="region of interest" description="Disordered" evidence="2">
    <location>
        <begin position="602"/>
        <end position="630"/>
    </location>
</feature>
<feature type="compositionally biased region" description="Low complexity" evidence="2">
    <location>
        <begin position="90"/>
        <end position="103"/>
    </location>
</feature>
<dbReference type="PANTHER" id="PTHR48125">
    <property type="entry name" value="LP07818P1"/>
    <property type="match status" value="1"/>
</dbReference>
<feature type="compositionally biased region" description="Polar residues" evidence="2">
    <location>
        <begin position="498"/>
        <end position="513"/>
    </location>
</feature>
<feature type="region of interest" description="Disordered" evidence="2">
    <location>
        <begin position="537"/>
        <end position="579"/>
    </location>
</feature>
<feature type="region of interest" description="Disordered" evidence="2">
    <location>
        <begin position="1"/>
        <end position="25"/>
    </location>
</feature>
<accession>A0A7J6TSH8</accession>
<proteinExistence type="predicted"/>
<evidence type="ECO:0000256" key="1">
    <source>
        <dbReference type="SAM" id="Coils"/>
    </source>
</evidence>
<feature type="compositionally biased region" description="Low complexity" evidence="2">
    <location>
        <begin position="1"/>
        <end position="15"/>
    </location>
</feature>
<dbReference type="Proteomes" id="UP000574390">
    <property type="component" value="Unassembled WGS sequence"/>
</dbReference>
<gene>
    <name evidence="3" type="ORF">FOZ62_001156</name>
</gene>
<sequence>MDSSTSSSRVVVGESSSGGDGGCTTTRTTAAALMAAGNDEKDAATASLELAAALHQTMNEGTNTATSTSTTTTTTAAASPTGILPPIPSPAAAASPSPHPAASPTIVEVASTPGAFGLPVQSPPPSSSSAAAAAAAAVVATTTTTTTGHHNNTNAGTTTSRTMMHTTQGGGDDDLVSTRLELYESRKTLERLMFENSELQRLIEQLEVEVHNQRQLNSMRGFAGGGLIPKMQQDKRLHEDLRDLQEEFDRVQEEKGEMKKVYSEQIQQLTQLLSYAAVKLQQQQEQQQQQQLPSTPPTLVHHNSAPVTDDTATAAAAGMGVQPHPHASVVAGDTSHSSNAMGDGTADTGIGIKVVGDERKDALEGQLLAQADEIKTLTKHYKDANTKCSLYQQRLEQYEYDINRIVTMLMTKKDDTTSDNSSENNEVVAEGGRIILPTKDGGILSRNRMEREAERVSKLEDENKKLKVQLEDMRNAETDGHSNGHHEGRDDGNDEPNKNGQPGAATSSSVDLQTTREKLALAEDRIQLLEQYIKQQSIKQQQQQQKDNDTPDGESDNSNNDDDDDSAIVGGSSSSMNDMSSLKQCIAATTTELHSTKEMLVCVFAPPPPPPPAAGAGAAGGGGQNRSTLN</sequence>
<feature type="region of interest" description="Disordered" evidence="2">
    <location>
        <begin position="474"/>
        <end position="513"/>
    </location>
</feature>
<keyword evidence="1" id="KW-0175">Coiled coil</keyword>
<evidence type="ECO:0000313" key="3">
    <source>
        <dbReference type="EMBL" id="KAF4747380.1"/>
    </source>
</evidence>
<name>A0A7J6TSH8_PEROL</name>